<dbReference type="GO" id="GO:0005886">
    <property type="term" value="C:plasma membrane"/>
    <property type="evidence" value="ECO:0007669"/>
    <property type="project" value="UniProtKB-SubCell"/>
</dbReference>
<dbReference type="PANTHER" id="PTHR30250">
    <property type="entry name" value="PST FAMILY PREDICTED COLANIC ACID TRANSPORTER"/>
    <property type="match status" value="1"/>
</dbReference>
<feature type="transmembrane region" description="Helical" evidence="6">
    <location>
        <begin position="279"/>
        <end position="297"/>
    </location>
</feature>
<dbReference type="CDD" id="cd13124">
    <property type="entry name" value="MATE_SpoVB_like"/>
    <property type="match status" value="1"/>
</dbReference>
<dbReference type="InterPro" id="IPR002797">
    <property type="entry name" value="Polysacc_synth"/>
</dbReference>
<proteinExistence type="predicted"/>
<protein>
    <submittedName>
        <fullName evidence="7">Polysaccharide biosynthesis protein</fullName>
    </submittedName>
</protein>
<feature type="transmembrane region" description="Helical" evidence="6">
    <location>
        <begin position="122"/>
        <end position="143"/>
    </location>
</feature>
<evidence type="ECO:0000313" key="8">
    <source>
        <dbReference type="Proteomes" id="UP000313395"/>
    </source>
</evidence>
<keyword evidence="5 6" id="KW-0472">Membrane</keyword>
<accession>A0A5C5E8I6</accession>
<evidence type="ECO:0000256" key="2">
    <source>
        <dbReference type="ARBA" id="ARBA00022475"/>
    </source>
</evidence>
<feature type="transmembrane region" description="Helical" evidence="6">
    <location>
        <begin position="494"/>
        <end position="516"/>
    </location>
</feature>
<feature type="transmembrane region" description="Helical" evidence="6">
    <location>
        <begin position="522"/>
        <end position="542"/>
    </location>
</feature>
<dbReference type="Proteomes" id="UP000313395">
    <property type="component" value="Unassembled WGS sequence"/>
</dbReference>
<evidence type="ECO:0000256" key="3">
    <source>
        <dbReference type="ARBA" id="ARBA00022692"/>
    </source>
</evidence>
<feature type="transmembrane region" description="Helical" evidence="6">
    <location>
        <begin position="82"/>
        <end position="102"/>
    </location>
</feature>
<dbReference type="InterPro" id="IPR050833">
    <property type="entry name" value="Poly_Biosynth_Transport"/>
</dbReference>
<dbReference type="AlphaFoldDB" id="A0A5C5E8I6"/>
<comment type="subcellular location">
    <subcellularLocation>
        <location evidence="1">Cell membrane</location>
        <topology evidence="1">Multi-pass membrane protein</topology>
    </subcellularLocation>
</comment>
<dbReference type="EMBL" id="VENO01000002">
    <property type="protein sequence ID" value="TNV68856.1"/>
    <property type="molecule type" value="Genomic_DNA"/>
</dbReference>
<feature type="transmembrane region" description="Helical" evidence="6">
    <location>
        <begin position="399"/>
        <end position="418"/>
    </location>
</feature>
<keyword evidence="3 6" id="KW-0812">Transmembrane</keyword>
<reference evidence="7 8" key="1">
    <citation type="submission" date="2019-06" db="EMBL/GenBank/DDBJ databases">
        <title>Description Trichococcus psychrophilus sp. nov., isolated from a cold spring, by genomic and phenotypic analyses.</title>
        <authorList>
            <person name="Zakharyuk A."/>
        </authorList>
    </citation>
    <scope>NUCLEOTIDE SEQUENCE [LARGE SCALE GENOMIC DNA]</scope>
    <source>
        <strain evidence="7 8">SKBG</strain>
    </source>
</reference>
<feature type="transmembrane region" description="Helical" evidence="6">
    <location>
        <begin position="38"/>
        <end position="56"/>
    </location>
</feature>
<feature type="transmembrane region" description="Helical" evidence="6">
    <location>
        <begin position="155"/>
        <end position="178"/>
    </location>
</feature>
<keyword evidence="4 6" id="KW-1133">Transmembrane helix</keyword>
<feature type="transmembrane region" description="Helical" evidence="6">
    <location>
        <begin position="226"/>
        <end position="243"/>
    </location>
</feature>
<sequence>MVLLSFIHREESRLQMSTDRKINEENETTNNKMVQGTFWMTFGSIFSRLIGALYIIPWNALMGSTDAANTANALYSIGYTPYQLFLSIGIAGFPAAMSKQVAQYNAKNQYRTGIDIFKKSMFFMILTGAVSAALMYGLAPMIAENSPAASPEDGALVIRALAPALLLVPGMSLMRGFFQGYQDMVPSAISQVFEQIGRVVYLLGATYIVMQLLDGSIATAVAHSTFAAFVGAIVATIILLFYYKKKMAEYQPLIANSEPSSNIQTTAAIKSMLQESIPFILIGSGITFAKLIDQVTFKPMMENLTSYSGKEIEDLFGLFSFNADKLIMIIVSLAVGMATAAVPLIAAEFTKGNFRVLQSQVREIIQLFAFIMLPASLGMMIVSEPIYNVFYPLHPVGPTLLAVSALMSIVLGLFTVLGSILQSLSRHKTMISYLLVGLGVKVVMQYPMLALFDTAGALVATTIGFIVTVLLSGWKIYHLTHFGLVDTLRKTGKILAVALVMTACAFIALKASMLVIPIDRKLTALVVVAIVAAVGGFVYLFLTLKLRIADEILGAKANGLRRKMRIK</sequence>
<dbReference type="InterPro" id="IPR024923">
    <property type="entry name" value="PG_synth_SpoVB"/>
</dbReference>
<keyword evidence="2" id="KW-1003">Cell membrane</keyword>
<evidence type="ECO:0000256" key="5">
    <source>
        <dbReference type="ARBA" id="ARBA00023136"/>
    </source>
</evidence>
<organism evidence="7 8">
    <name type="scientific">Trichococcus shcherbakoviae subsp. psychrophilus</name>
    <dbReference type="NCBI Taxonomy" id="2585775"/>
    <lineage>
        <taxon>Bacteria</taxon>
        <taxon>Bacillati</taxon>
        <taxon>Bacillota</taxon>
        <taxon>Bacilli</taxon>
        <taxon>Lactobacillales</taxon>
        <taxon>Carnobacteriaceae</taxon>
        <taxon>Trichococcus</taxon>
    </lineage>
</organism>
<dbReference type="Pfam" id="PF01943">
    <property type="entry name" value="Polysacc_synt"/>
    <property type="match status" value="1"/>
</dbReference>
<gene>
    <name evidence="7" type="ORF">FHK04_04850</name>
</gene>
<feature type="transmembrane region" description="Helical" evidence="6">
    <location>
        <begin position="430"/>
        <end position="449"/>
    </location>
</feature>
<evidence type="ECO:0000313" key="7">
    <source>
        <dbReference type="EMBL" id="TNV68856.1"/>
    </source>
</evidence>
<dbReference type="PANTHER" id="PTHR30250:SF21">
    <property type="entry name" value="LIPID II FLIPPASE MURJ"/>
    <property type="match status" value="1"/>
</dbReference>
<evidence type="ECO:0000256" key="1">
    <source>
        <dbReference type="ARBA" id="ARBA00004651"/>
    </source>
</evidence>
<evidence type="ECO:0000256" key="6">
    <source>
        <dbReference type="SAM" id="Phobius"/>
    </source>
</evidence>
<dbReference type="PIRSF" id="PIRSF038958">
    <property type="entry name" value="PG_synth_SpoVB"/>
    <property type="match status" value="1"/>
</dbReference>
<evidence type="ECO:0000256" key="4">
    <source>
        <dbReference type="ARBA" id="ARBA00022989"/>
    </source>
</evidence>
<feature type="transmembrane region" description="Helical" evidence="6">
    <location>
        <begin position="367"/>
        <end position="387"/>
    </location>
</feature>
<feature type="transmembrane region" description="Helical" evidence="6">
    <location>
        <begin position="199"/>
        <end position="220"/>
    </location>
</feature>
<feature type="transmembrane region" description="Helical" evidence="6">
    <location>
        <begin position="455"/>
        <end position="474"/>
    </location>
</feature>
<keyword evidence="8" id="KW-1185">Reference proteome</keyword>
<name>A0A5C5E8I6_9LACT</name>
<feature type="transmembrane region" description="Helical" evidence="6">
    <location>
        <begin position="326"/>
        <end position="346"/>
    </location>
</feature>
<comment type="caution">
    <text evidence="7">The sequence shown here is derived from an EMBL/GenBank/DDBJ whole genome shotgun (WGS) entry which is preliminary data.</text>
</comment>